<dbReference type="SUPFAM" id="SSF81336">
    <property type="entry name" value="F1F0 ATP synthase subunit A"/>
    <property type="match status" value="1"/>
</dbReference>
<protein>
    <submittedName>
        <fullName evidence="12">F0F1 ATP synthase subunit A</fullName>
    </submittedName>
</protein>
<name>A0A9D1AFH7_9FIRM</name>
<dbReference type="GO" id="GO:0005886">
    <property type="term" value="C:plasma membrane"/>
    <property type="evidence" value="ECO:0007669"/>
    <property type="project" value="TreeGrafter"/>
</dbReference>
<feature type="transmembrane region" description="Helical" evidence="11">
    <location>
        <begin position="166"/>
        <end position="186"/>
    </location>
</feature>
<evidence type="ECO:0000256" key="10">
    <source>
        <dbReference type="ARBA" id="ARBA00023310"/>
    </source>
</evidence>
<evidence type="ECO:0000256" key="8">
    <source>
        <dbReference type="ARBA" id="ARBA00023065"/>
    </source>
</evidence>
<evidence type="ECO:0000256" key="6">
    <source>
        <dbReference type="ARBA" id="ARBA00022781"/>
    </source>
</evidence>
<evidence type="ECO:0000313" key="12">
    <source>
        <dbReference type="EMBL" id="HIR39049.1"/>
    </source>
</evidence>
<dbReference type="GO" id="GO:0045259">
    <property type="term" value="C:proton-transporting ATP synthase complex"/>
    <property type="evidence" value="ECO:0007669"/>
    <property type="project" value="UniProtKB-KW"/>
</dbReference>
<evidence type="ECO:0000256" key="3">
    <source>
        <dbReference type="ARBA" id="ARBA00022448"/>
    </source>
</evidence>
<dbReference type="EMBL" id="DVHB01000033">
    <property type="protein sequence ID" value="HIR39049.1"/>
    <property type="molecule type" value="Genomic_DNA"/>
</dbReference>
<dbReference type="InterPro" id="IPR035908">
    <property type="entry name" value="F0_ATP_A_sf"/>
</dbReference>
<keyword evidence="8" id="KW-0406">Ion transport</keyword>
<dbReference type="PANTHER" id="PTHR42823:SF3">
    <property type="entry name" value="ATP SYNTHASE SUBUNIT A, CHLOROPLASTIC"/>
    <property type="match status" value="1"/>
</dbReference>
<evidence type="ECO:0000256" key="9">
    <source>
        <dbReference type="ARBA" id="ARBA00023136"/>
    </source>
</evidence>
<organism evidence="12 13">
    <name type="scientific">Candidatus Coproplasma stercoripullorum</name>
    <dbReference type="NCBI Taxonomy" id="2840751"/>
    <lineage>
        <taxon>Bacteria</taxon>
        <taxon>Bacillati</taxon>
        <taxon>Bacillota</taxon>
        <taxon>Clostridia</taxon>
        <taxon>Eubacteriales</taxon>
        <taxon>Candidatus Coproplasma</taxon>
    </lineage>
</organism>
<evidence type="ECO:0000313" key="13">
    <source>
        <dbReference type="Proteomes" id="UP000824179"/>
    </source>
</evidence>
<feature type="transmembrane region" description="Helical" evidence="11">
    <location>
        <begin position="232"/>
        <end position="263"/>
    </location>
</feature>
<evidence type="ECO:0000256" key="1">
    <source>
        <dbReference type="ARBA" id="ARBA00004141"/>
    </source>
</evidence>
<reference evidence="12" key="1">
    <citation type="submission" date="2020-10" db="EMBL/GenBank/DDBJ databases">
        <authorList>
            <person name="Gilroy R."/>
        </authorList>
    </citation>
    <scope>NUCLEOTIDE SEQUENCE</scope>
    <source>
        <strain evidence="12">ChiW25-3613</strain>
    </source>
</reference>
<keyword evidence="6" id="KW-0375">Hydrogen ion transport</keyword>
<dbReference type="Pfam" id="PF00119">
    <property type="entry name" value="ATP-synt_A"/>
    <property type="match status" value="1"/>
</dbReference>
<evidence type="ECO:0000256" key="5">
    <source>
        <dbReference type="ARBA" id="ARBA00022692"/>
    </source>
</evidence>
<reference evidence="12" key="2">
    <citation type="journal article" date="2021" name="PeerJ">
        <title>Extensive microbial diversity within the chicken gut microbiome revealed by metagenomics and culture.</title>
        <authorList>
            <person name="Gilroy R."/>
            <person name="Ravi A."/>
            <person name="Getino M."/>
            <person name="Pursley I."/>
            <person name="Horton D.L."/>
            <person name="Alikhan N.F."/>
            <person name="Baker D."/>
            <person name="Gharbi K."/>
            <person name="Hall N."/>
            <person name="Watson M."/>
            <person name="Adriaenssens E.M."/>
            <person name="Foster-Nyarko E."/>
            <person name="Jarju S."/>
            <person name="Secka A."/>
            <person name="Antonio M."/>
            <person name="Oren A."/>
            <person name="Chaudhuri R.R."/>
            <person name="La Ragione R."/>
            <person name="Hildebrand F."/>
            <person name="Pallen M.J."/>
        </authorList>
    </citation>
    <scope>NUCLEOTIDE SEQUENCE</scope>
    <source>
        <strain evidence="12">ChiW25-3613</strain>
    </source>
</reference>
<comment type="similarity">
    <text evidence="2">Belongs to the ATPase A chain family.</text>
</comment>
<comment type="subcellular location">
    <subcellularLocation>
        <location evidence="1">Membrane</location>
        <topology evidence="1">Multi-pass membrane protein</topology>
    </subcellularLocation>
</comment>
<feature type="transmembrane region" description="Helical" evidence="11">
    <location>
        <begin position="123"/>
        <end position="146"/>
    </location>
</feature>
<dbReference type="InterPro" id="IPR000568">
    <property type="entry name" value="ATP_synth_F0_asu"/>
</dbReference>
<keyword evidence="10" id="KW-0066">ATP synthesis</keyword>
<dbReference type="Gene3D" id="1.20.120.220">
    <property type="entry name" value="ATP synthase, F0 complex, subunit A"/>
    <property type="match status" value="1"/>
</dbReference>
<keyword evidence="7 11" id="KW-1133">Transmembrane helix</keyword>
<keyword evidence="4" id="KW-0138">CF(0)</keyword>
<dbReference type="Proteomes" id="UP000824179">
    <property type="component" value="Unassembled WGS sequence"/>
</dbReference>
<keyword evidence="3" id="KW-0813">Transport</keyword>
<dbReference type="GO" id="GO:0042777">
    <property type="term" value="P:proton motive force-driven plasma membrane ATP synthesis"/>
    <property type="evidence" value="ECO:0007669"/>
    <property type="project" value="TreeGrafter"/>
</dbReference>
<sequence length="289" mass="31064">MKTVKKGINKKYFIIAAVVLVLAALLVAAFLVGGAERSGSVSDELTDAVLHEDKKIDLFGWEVNPAAISAFIVTAVLLIFAICVRVFAVPRFKEVPGKFQMLIEKLVDFFDNMAKTNSPRSNGFLGCYIFSAGCYICIGTLFELLGIQVIAVNGEPVSLPAPLSDINAAIAMGFMSYILILVGGIVKNGGRGLGLALKEFSLPISMSFRLFGALLSGLLVTELVYYTISLSIVLPVVVGVLFTLLHALIQTYVLVVLTATYFGEVTEPSPKKREKKARVPINLKAAAAK</sequence>
<proteinExistence type="inferred from homology"/>
<evidence type="ECO:0000256" key="7">
    <source>
        <dbReference type="ARBA" id="ARBA00022989"/>
    </source>
</evidence>
<dbReference type="GO" id="GO:0046933">
    <property type="term" value="F:proton-transporting ATP synthase activity, rotational mechanism"/>
    <property type="evidence" value="ECO:0007669"/>
    <property type="project" value="TreeGrafter"/>
</dbReference>
<gene>
    <name evidence="12" type="ORF">IAB90_01575</name>
</gene>
<dbReference type="AlphaFoldDB" id="A0A9D1AFH7"/>
<feature type="transmembrane region" description="Helical" evidence="11">
    <location>
        <begin position="207"/>
        <end position="226"/>
    </location>
</feature>
<comment type="caution">
    <text evidence="12">The sequence shown here is derived from an EMBL/GenBank/DDBJ whole genome shotgun (WGS) entry which is preliminary data.</text>
</comment>
<dbReference type="PRINTS" id="PR00123">
    <property type="entry name" value="ATPASEA"/>
</dbReference>
<dbReference type="PANTHER" id="PTHR42823">
    <property type="entry name" value="ATP SYNTHASE SUBUNIT A, CHLOROPLASTIC"/>
    <property type="match status" value="1"/>
</dbReference>
<feature type="transmembrane region" description="Helical" evidence="11">
    <location>
        <begin position="66"/>
        <end position="88"/>
    </location>
</feature>
<evidence type="ECO:0000256" key="4">
    <source>
        <dbReference type="ARBA" id="ARBA00022547"/>
    </source>
</evidence>
<feature type="transmembrane region" description="Helical" evidence="11">
    <location>
        <begin position="12"/>
        <end position="32"/>
    </location>
</feature>
<evidence type="ECO:0000256" key="11">
    <source>
        <dbReference type="SAM" id="Phobius"/>
    </source>
</evidence>
<keyword evidence="9 11" id="KW-0472">Membrane</keyword>
<dbReference type="InterPro" id="IPR045082">
    <property type="entry name" value="ATP_syn_F0_a_bact/chloroplast"/>
</dbReference>
<evidence type="ECO:0000256" key="2">
    <source>
        <dbReference type="ARBA" id="ARBA00006810"/>
    </source>
</evidence>
<accession>A0A9D1AFH7</accession>
<keyword evidence="5 11" id="KW-0812">Transmembrane</keyword>